<reference evidence="2 3" key="1">
    <citation type="journal article" date="2016" name="Mol. Biol. Evol.">
        <title>Comparative Genomics of Early-Diverging Mushroom-Forming Fungi Provides Insights into the Origins of Lignocellulose Decay Capabilities.</title>
        <authorList>
            <person name="Nagy L.G."/>
            <person name="Riley R."/>
            <person name="Tritt A."/>
            <person name="Adam C."/>
            <person name="Daum C."/>
            <person name="Floudas D."/>
            <person name="Sun H."/>
            <person name="Yadav J.S."/>
            <person name="Pangilinan J."/>
            <person name="Larsson K.H."/>
            <person name="Matsuura K."/>
            <person name="Barry K."/>
            <person name="Labutti K."/>
            <person name="Kuo R."/>
            <person name="Ohm R.A."/>
            <person name="Bhattacharya S.S."/>
            <person name="Shirouzu T."/>
            <person name="Yoshinaga Y."/>
            <person name="Martin F.M."/>
            <person name="Grigoriev I.V."/>
            <person name="Hibbett D.S."/>
        </authorList>
    </citation>
    <scope>NUCLEOTIDE SEQUENCE [LARGE SCALE GENOMIC DNA]</scope>
    <source>
        <strain evidence="2 3">CBS 109695</strain>
    </source>
</reference>
<protein>
    <submittedName>
        <fullName evidence="2">Cse1-domain-containing protein</fullName>
    </submittedName>
</protein>
<gene>
    <name evidence="2" type="ORF">FIBSPDRAFT_965311</name>
</gene>
<dbReference type="PANTHER" id="PTHR10997:SF8">
    <property type="entry name" value="EXPORTIN-2"/>
    <property type="match status" value="1"/>
</dbReference>
<organism evidence="2 3">
    <name type="scientific">Athelia psychrophila</name>
    <dbReference type="NCBI Taxonomy" id="1759441"/>
    <lineage>
        <taxon>Eukaryota</taxon>
        <taxon>Fungi</taxon>
        <taxon>Dikarya</taxon>
        <taxon>Basidiomycota</taxon>
        <taxon>Agaricomycotina</taxon>
        <taxon>Agaricomycetes</taxon>
        <taxon>Agaricomycetidae</taxon>
        <taxon>Atheliales</taxon>
        <taxon>Atheliaceae</taxon>
        <taxon>Athelia</taxon>
    </lineage>
</organism>
<evidence type="ECO:0000313" key="3">
    <source>
        <dbReference type="Proteomes" id="UP000076532"/>
    </source>
</evidence>
<keyword evidence="3" id="KW-1185">Reference proteome</keyword>
<dbReference type="InterPro" id="IPR013713">
    <property type="entry name" value="XPO2_central"/>
</dbReference>
<accession>A0A165WSM4</accession>
<dbReference type="AlphaFoldDB" id="A0A165WSM4"/>
<dbReference type="Proteomes" id="UP000076532">
    <property type="component" value="Unassembled WGS sequence"/>
</dbReference>
<dbReference type="GO" id="GO:0005829">
    <property type="term" value="C:cytosol"/>
    <property type="evidence" value="ECO:0007669"/>
    <property type="project" value="TreeGrafter"/>
</dbReference>
<evidence type="ECO:0000313" key="2">
    <source>
        <dbReference type="EMBL" id="KZP07876.1"/>
    </source>
</evidence>
<name>A0A165WSM4_9AGAM</name>
<feature type="domain" description="Exportin-2 central" evidence="1">
    <location>
        <begin position="135"/>
        <end position="210"/>
    </location>
</feature>
<proteinExistence type="predicted"/>
<sequence length="213" mass="23746">MSSDLPSLLLASLHPASRKQAEQSLGNQDGSVCLSAGVYLKNVTKLRQEEDINPIPAPDKVELRKALVPMLHLSARDDKIIHAQVTESVNLIAELDFPERWPDLIDVSPVFSNPTSSSRSTNNLLLTDGHDHERPWRAHFHSDALFSEINCVLSRFMDPFLQLFRNTAGLLLAPAPSAPAPALVRQMTLLLEIYYDFTCQDLPPAIEDAHEEF</sequence>
<dbReference type="Gene3D" id="1.25.10.10">
    <property type="entry name" value="Leucine-rich Repeat Variant"/>
    <property type="match status" value="1"/>
</dbReference>
<dbReference type="GO" id="GO:0005049">
    <property type="term" value="F:nuclear export signal receptor activity"/>
    <property type="evidence" value="ECO:0007669"/>
    <property type="project" value="TreeGrafter"/>
</dbReference>
<dbReference type="Pfam" id="PF08506">
    <property type="entry name" value="Cse1"/>
    <property type="match status" value="1"/>
</dbReference>
<dbReference type="PANTHER" id="PTHR10997">
    <property type="entry name" value="IMPORTIN-7, 8, 11"/>
    <property type="match status" value="1"/>
</dbReference>
<dbReference type="EMBL" id="KV417738">
    <property type="protein sequence ID" value="KZP07876.1"/>
    <property type="molecule type" value="Genomic_DNA"/>
</dbReference>
<dbReference type="OrthoDB" id="3268246at2759"/>
<dbReference type="GO" id="GO:0006606">
    <property type="term" value="P:protein import into nucleus"/>
    <property type="evidence" value="ECO:0007669"/>
    <property type="project" value="TreeGrafter"/>
</dbReference>
<dbReference type="SUPFAM" id="SSF48371">
    <property type="entry name" value="ARM repeat"/>
    <property type="match status" value="1"/>
</dbReference>
<evidence type="ECO:0000259" key="1">
    <source>
        <dbReference type="Pfam" id="PF08506"/>
    </source>
</evidence>
<dbReference type="STRING" id="436010.A0A165WSM4"/>
<dbReference type="GO" id="GO:0005635">
    <property type="term" value="C:nuclear envelope"/>
    <property type="evidence" value="ECO:0007669"/>
    <property type="project" value="TreeGrafter"/>
</dbReference>
<dbReference type="InterPro" id="IPR011989">
    <property type="entry name" value="ARM-like"/>
</dbReference>
<dbReference type="InterPro" id="IPR016024">
    <property type="entry name" value="ARM-type_fold"/>
</dbReference>
<dbReference type="GO" id="GO:0006611">
    <property type="term" value="P:protein export from nucleus"/>
    <property type="evidence" value="ECO:0007669"/>
    <property type="project" value="TreeGrafter"/>
</dbReference>